<feature type="domain" description="Fatty acid desaturase" evidence="2">
    <location>
        <begin position="52"/>
        <end position="295"/>
    </location>
</feature>
<dbReference type="PANTHER" id="PTHR19353">
    <property type="entry name" value="FATTY ACID DESATURASE 2"/>
    <property type="match status" value="1"/>
</dbReference>
<feature type="transmembrane region" description="Helical" evidence="1">
    <location>
        <begin position="207"/>
        <end position="226"/>
    </location>
</feature>
<sequence length="344" mass="40180">MKHKQKQAQLRKSVQPYAKADVKSSVFQLLNTVVPYIILWYLAYKSLVISYWLTLPLLMIAAGFLIRTFIIFHDCTHGSFFNSSKWNRIVGTFTGVLTHFAFEKWKRNHAIHHATSGNLDKLGTGDVWIMTVDEYVSASIWKRIAYRLYRNPFIMFGLGPLYLYLISNRFNRKGAHRRERFNTYLINLLIVLLYTILIWLIGWQAFLAIQLPIMLIAGSLGIWLFYVQHQFEDSYFATEAQWDFVKAAVDGSSYYKLPKILQWLTGNIGFHHVHHLSPKVPNYYLEDVHETVPPLQKATTITLTSSLQAIRFRLYDEDSRSFITFKDLKAMRKNIPLKSSIQEK</sequence>
<evidence type="ECO:0000256" key="1">
    <source>
        <dbReference type="SAM" id="Phobius"/>
    </source>
</evidence>
<feature type="transmembrane region" description="Helical" evidence="1">
    <location>
        <begin position="21"/>
        <end position="43"/>
    </location>
</feature>
<dbReference type="Pfam" id="PF00487">
    <property type="entry name" value="FA_desaturase"/>
    <property type="match status" value="1"/>
</dbReference>
<evidence type="ECO:0000313" key="4">
    <source>
        <dbReference type="Proteomes" id="UP000321491"/>
    </source>
</evidence>
<feature type="transmembrane region" description="Helical" evidence="1">
    <location>
        <begin position="183"/>
        <end position="201"/>
    </location>
</feature>
<dbReference type="InterPro" id="IPR005804">
    <property type="entry name" value="FA_desaturase_dom"/>
</dbReference>
<feature type="transmembrane region" description="Helical" evidence="1">
    <location>
        <begin position="49"/>
        <end position="73"/>
    </location>
</feature>
<dbReference type="GO" id="GO:0016717">
    <property type="term" value="F:oxidoreductase activity, acting on paired donors, with oxidation of a pair of donors resulting in the reduction of molecular oxygen to two molecules of water"/>
    <property type="evidence" value="ECO:0007669"/>
    <property type="project" value="TreeGrafter"/>
</dbReference>
<reference evidence="3 4" key="1">
    <citation type="submission" date="2019-07" db="EMBL/GenBank/DDBJ databases">
        <title>Whole genome shotgun sequence of Cerasibacillus quisquiliarum NBRC 102429.</title>
        <authorList>
            <person name="Hosoyama A."/>
            <person name="Uohara A."/>
            <person name="Ohji S."/>
            <person name="Ichikawa N."/>
        </authorList>
    </citation>
    <scope>NUCLEOTIDE SEQUENCE [LARGE SCALE GENOMIC DNA]</scope>
    <source>
        <strain evidence="3 4">NBRC 102429</strain>
    </source>
</reference>
<dbReference type="AlphaFoldDB" id="A0A511UTS5"/>
<protein>
    <submittedName>
        <fullName evidence="3">Fatty acid desaturase</fullName>
    </submittedName>
</protein>
<gene>
    <name evidence="3" type="ORF">CQU01_02370</name>
</gene>
<keyword evidence="1" id="KW-0812">Transmembrane</keyword>
<dbReference type="EMBL" id="BJXW01000004">
    <property type="protein sequence ID" value="GEN29999.1"/>
    <property type="molecule type" value="Genomic_DNA"/>
</dbReference>
<proteinExistence type="predicted"/>
<dbReference type="GO" id="GO:0006629">
    <property type="term" value="P:lipid metabolic process"/>
    <property type="evidence" value="ECO:0007669"/>
    <property type="project" value="InterPro"/>
</dbReference>
<keyword evidence="4" id="KW-1185">Reference proteome</keyword>
<dbReference type="RefSeq" id="WP_146934733.1">
    <property type="nucleotide sequence ID" value="NZ_BJXW01000004.1"/>
</dbReference>
<evidence type="ECO:0000259" key="2">
    <source>
        <dbReference type="Pfam" id="PF00487"/>
    </source>
</evidence>
<dbReference type="CDD" id="cd03507">
    <property type="entry name" value="Delta12-FADS-like"/>
    <property type="match status" value="1"/>
</dbReference>
<dbReference type="PANTHER" id="PTHR19353:SF73">
    <property type="entry name" value="FATTY ACID DESATURASE"/>
    <property type="match status" value="1"/>
</dbReference>
<organism evidence="3 4">
    <name type="scientific">Cerasibacillus quisquiliarum</name>
    <dbReference type="NCBI Taxonomy" id="227865"/>
    <lineage>
        <taxon>Bacteria</taxon>
        <taxon>Bacillati</taxon>
        <taxon>Bacillota</taxon>
        <taxon>Bacilli</taxon>
        <taxon>Bacillales</taxon>
        <taxon>Bacillaceae</taxon>
        <taxon>Cerasibacillus</taxon>
    </lineage>
</organism>
<keyword evidence="1" id="KW-0472">Membrane</keyword>
<feature type="transmembrane region" description="Helical" evidence="1">
    <location>
        <begin position="153"/>
        <end position="171"/>
    </location>
</feature>
<accession>A0A511UTS5</accession>
<keyword evidence="1" id="KW-1133">Transmembrane helix</keyword>
<evidence type="ECO:0000313" key="3">
    <source>
        <dbReference type="EMBL" id="GEN29999.1"/>
    </source>
</evidence>
<dbReference type="GO" id="GO:0016020">
    <property type="term" value="C:membrane"/>
    <property type="evidence" value="ECO:0007669"/>
    <property type="project" value="TreeGrafter"/>
</dbReference>
<dbReference type="InterPro" id="IPR012171">
    <property type="entry name" value="Fatty_acid_desaturase"/>
</dbReference>
<comment type="caution">
    <text evidence="3">The sequence shown here is derived from an EMBL/GenBank/DDBJ whole genome shotgun (WGS) entry which is preliminary data.</text>
</comment>
<name>A0A511UTS5_9BACI</name>
<dbReference type="OrthoDB" id="9769653at2"/>
<dbReference type="Proteomes" id="UP000321491">
    <property type="component" value="Unassembled WGS sequence"/>
</dbReference>